<organism evidence="5 6">
    <name type="scientific">Candidatus Taylorbacteria bacterium RIFCSPHIGHO2_02_FULL_43_32b</name>
    <dbReference type="NCBI Taxonomy" id="1802306"/>
    <lineage>
        <taxon>Bacteria</taxon>
        <taxon>Candidatus Tayloriibacteriota</taxon>
    </lineage>
</organism>
<evidence type="ECO:0000313" key="6">
    <source>
        <dbReference type="Proteomes" id="UP000177130"/>
    </source>
</evidence>
<dbReference type="Pfam" id="PF02562">
    <property type="entry name" value="PhoH"/>
    <property type="match status" value="1"/>
</dbReference>
<evidence type="ECO:0000256" key="1">
    <source>
        <dbReference type="ARBA" id="ARBA00022741"/>
    </source>
</evidence>
<dbReference type="InterPro" id="IPR051451">
    <property type="entry name" value="PhoH2-like"/>
</dbReference>
<name>A0A1G2MLM4_9BACT</name>
<reference evidence="5 6" key="1">
    <citation type="journal article" date="2016" name="Nat. Commun.">
        <title>Thousands of microbial genomes shed light on interconnected biogeochemical processes in an aquifer system.</title>
        <authorList>
            <person name="Anantharaman K."/>
            <person name="Brown C.T."/>
            <person name="Hug L.A."/>
            <person name="Sharon I."/>
            <person name="Castelle C.J."/>
            <person name="Probst A.J."/>
            <person name="Thomas B.C."/>
            <person name="Singh A."/>
            <person name="Wilkins M.J."/>
            <person name="Karaoz U."/>
            <person name="Brodie E.L."/>
            <person name="Williams K.H."/>
            <person name="Hubbard S.S."/>
            <person name="Banfield J.F."/>
        </authorList>
    </citation>
    <scope>NUCLEOTIDE SEQUENCE [LARGE SCALE GENOMIC DNA]</scope>
</reference>
<dbReference type="GO" id="GO:0005829">
    <property type="term" value="C:cytosol"/>
    <property type="evidence" value="ECO:0007669"/>
    <property type="project" value="TreeGrafter"/>
</dbReference>
<dbReference type="Pfam" id="PF13638">
    <property type="entry name" value="PIN_4"/>
    <property type="match status" value="1"/>
</dbReference>
<dbReference type="STRING" id="1802306.A3C72_00765"/>
<evidence type="ECO:0000256" key="2">
    <source>
        <dbReference type="ARBA" id="ARBA00022840"/>
    </source>
</evidence>
<dbReference type="SMART" id="SM00670">
    <property type="entry name" value="PINc"/>
    <property type="match status" value="1"/>
</dbReference>
<proteinExistence type="inferred from homology"/>
<dbReference type="SUPFAM" id="SSF52540">
    <property type="entry name" value="P-loop containing nucleoside triphosphate hydrolases"/>
    <property type="match status" value="1"/>
</dbReference>
<sequence length="473" mass="52511">MLEKTKCYVLDTSDLVANHEAPFMFGEHRVVVPAICLDELDDLTHRGGHVGTSAQASSRFFDQLREKGNLAEGLPTPGGGIVSVDLNGDTNNRLPRGYDLKKHDHIIINTAIRLQESHPDWRVILVSKDVNMRVKASLKLIAQDFESEKVKPEPPYTGFCEAAMESDLFRAFHTSDAKLVGVPAEELHVDLTNVLPNSCWRFVDNKKDEKKRVRTVLAIYKLGKDGKGYFRLVPKPPSQNSEVKGIYPLNDEQCFALAMAKDNSIDLVTLNGPAGSGKSLLLLLAGYQAVVPQYRKEFNGTVLDHRHISDGVEGCPTKMLVLRPTHEMGESLGFLPGDLSEKLGPWQQATIDNLRLIAHQYGDNLDDLLKRKIIEIDAINFLRGASKHDCFVVIDDAQNFDPRNMKAVVTRIGRNSRALVNGDPGQIDVPTLGPWSNGFIHLVTCFKGDEFYGHLQLFQSVRSRLAAKAAAKL</sequence>
<dbReference type="GO" id="GO:0005524">
    <property type="term" value="F:ATP binding"/>
    <property type="evidence" value="ECO:0007669"/>
    <property type="project" value="UniProtKB-KW"/>
</dbReference>
<dbReference type="InterPro" id="IPR003714">
    <property type="entry name" value="PhoH"/>
</dbReference>
<dbReference type="InterPro" id="IPR002716">
    <property type="entry name" value="PIN_dom"/>
</dbReference>
<keyword evidence="2" id="KW-0067">ATP-binding</keyword>
<protein>
    <recommendedName>
        <fullName evidence="4">PIN domain-containing protein</fullName>
    </recommendedName>
</protein>
<comment type="similarity">
    <text evidence="3">In the N-terminal section; belongs to the PINc/VapC protein family.</text>
</comment>
<dbReference type="AlphaFoldDB" id="A0A1G2MLM4"/>
<dbReference type="InterPro" id="IPR029060">
    <property type="entry name" value="PIN-like_dom_sf"/>
</dbReference>
<dbReference type="InterPro" id="IPR027417">
    <property type="entry name" value="P-loop_NTPase"/>
</dbReference>
<keyword evidence="1" id="KW-0547">Nucleotide-binding</keyword>
<dbReference type="Gene3D" id="3.40.50.1010">
    <property type="entry name" value="5'-nuclease"/>
    <property type="match status" value="1"/>
</dbReference>
<dbReference type="SUPFAM" id="SSF88723">
    <property type="entry name" value="PIN domain-like"/>
    <property type="match status" value="1"/>
</dbReference>
<dbReference type="CDD" id="cd09883">
    <property type="entry name" value="PIN_VapC_PhoHL-ATPase"/>
    <property type="match status" value="1"/>
</dbReference>
<comment type="caution">
    <text evidence="5">The sequence shown here is derived from an EMBL/GenBank/DDBJ whole genome shotgun (WGS) entry which is preliminary data.</text>
</comment>
<gene>
    <name evidence="5" type="ORF">A3C72_00765</name>
</gene>
<dbReference type="Gene3D" id="3.40.50.300">
    <property type="entry name" value="P-loop containing nucleotide triphosphate hydrolases"/>
    <property type="match status" value="1"/>
</dbReference>
<evidence type="ECO:0000259" key="4">
    <source>
        <dbReference type="SMART" id="SM00670"/>
    </source>
</evidence>
<dbReference type="EMBL" id="MHRK01000006">
    <property type="protein sequence ID" value="OHA24753.1"/>
    <property type="molecule type" value="Genomic_DNA"/>
</dbReference>
<dbReference type="PANTHER" id="PTHR30473">
    <property type="entry name" value="PROTEIN PHOH"/>
    <property type="match status" value="1"/>
</dbReference>
<feature type="domain" description="PIN" evidence="4">
    <location>
        <begin position="6"/>
        <end position="134"/>
    </location>
</feature>
<evidence type="ECO:0000313" key="5">
    <source>
        <dbReference type="EMBL" id="OHA24753.1"/>
    </source>
</evidence>
<evidence type="ECO:0000256" key="3">
    <source>
        <dbReference type="ARBA" id="ARBA00046345"/>
    </source>
</evidence>
<dbReference type="PANTHER" id="PTHR30473:SF2">
    <property type="entry name" value="PIN DOMAIN-CONTAINING PROTEIN"/>
    <property type="match status" value="1"/>
</dbReference>
<accession>A0A1G2MLM4</accession>
<dbReference type="Proteomes" id="UP000177130">
    <property type="component" value="Unassembled WGS sequence"/>
</dbReference>